<protein>
    <submittedName>
        <fullName evidence="1">Uncharacterized protein</fullName>
    </submittedName>
</protein>
<gene>
    <name evidence="1" type="ORF">GCM10011316_14190</name>
</gene>
<proteinExistence type="predicted"/>
<evidence type="ECO:0000313" key="2">
    <source>
        <dbReference type="Proteomes" id="UP000605148"/>
    </source>
</evidence>
<dbReference type="AlphaFoldDB" id="A0A916WYC4"/>
<sequence length="54" mass="5820">MSAAFKTPFKALDLVADTQLELLQRPNVKQVGSGALLFPLKAGFEAGMPGLQRF</sequence>
<keyword evidence="2" id="KW-1185">Reference proteome</keyword>
<name>A0A916WYC4_9HYPH</name>
<dbReference type="Proteomes" id="UP000605148">
    <property type="component" value="Unassembled WGS sequence"/>
</dbReference>
<evidence type="ECO:0000313" key="1">
    <source>
        <dbReference type="EMBL" id="GGB43351.1"/>
    </source>
</evidence>
<dbReference type="EMBL" id="BMFA01000003">
    <property type="protein sequence ID" value="GGB43351.1"/>
    <property type="molecule type" value="Genomic_DNA"/>
</dbReference>
<reference evidence="1" key="2">
    <citation type="submission" date="2020-09" db="EMBL/GenBank/DDBJ databases">
        <authorList>
            <person name="Sun Q."/>
            <person name="Zhou Y."/>
        </authorList>
    </citation>
    <scope>NUCLEOTIDE SEQUENCE</scope>
    <source>
        <strain evidence="1">CGMCC 1.12426</strain>
    </source>
</reference>
<reference evidence="1" key="1">
    <citation type="journal article" date="2014" name="Int. J. Syst. Evol. Microbiol.">
        <title>Complete genome sequence of Corynebacterium casei LMG S-19264T (=DSM 44701T), isolated from a smear-ripened cheese.</title>
        <authorList>
            <consortium name="US DOE Joint Genome Institute (JGI-PGF)"/>
            <person name="Walter F."/>
            <person name="Albersmeier A."/>
            <person name="Kalinowski J."/>
            <person name="Ruckert C."/>
        </authorList>
    </citation>
    <scope>NUCLEOTIDE SEQUENCE</scope>
    <source>
        <strain evidence="1">CGMCC 1.12426</strain>
    </source>
</reference>
<accession>A0A916WYC4</accession>
<organism evidence="1 2">
    <name type="scientific">Roseibium aquae</name>
    <dbReference type="NCBI Taxonomy" id="1323746"/>
    <lineage>
        <taxon>Bacteria</taxon>
        <taxon>Pseudomonadati</taxon>
        <taxon>Pseudomonadota</taxon>
        <taxon>Alphaproteobacteria</taxon>
        <taxon>Hyphomicrobiales</taxon>
        <taxon>Stappiaceae</taxon>
        <taxon>Roseibium</taxon>
    </lineage>
</organism>
<comment type="caution">
    <text evidence="1">The sequence shown here is derived from an EMBL/GenBank/DDBJ whole genome shotgun (WGS) entry which is preliminary data.</text>
</comment>